<dbReference type="AlphaFoldDB" id="A0A915DC80"/>
<evidence type="ECO:0000313" key="1">
    <source>
        <dbReference type="Proteomes" id="UP000887574"/>
    </source>
</evidence>
<accession>A0A915DC80</accession>
<keyword evidence="1" id="KW-1185">Reference proteome</keyword>
<evidence type="ECO:0000313" key="2">
    <source>
        <dbReference type="WBParaSite" id="jg18374"/>
    </source>
</evidence>
<dbReference type="WBParaSite" id="jg18374">
    <property type="protein sequence ID" value="jg18374"/>
    <property type="gene ID" value="jg18374"/>
</dbReference>
<organism evidence="1 2">
    <name type="scientific">Ditylenchus dipsaci</name>
    <dbReference type="NCBI Taxonomy" id="166011"/>
    <lineage>
        <taxon>Eukaryota</taxon>
        <taxon>Metazoa</taxon>
        <taxon>Ecdysozoa</taxon>
        <taxon>Nematoda</taxon>
        <taxon>Chromadorea</taxon>
        <taxon>Rhabditida</taxon>
        <taxon>Tylenchina</taxon>
        <taxon>Tylenchomorpha</taxon>
        <taxon>Sphaerularioidea</taxon>
        <taxon>Anguinidae</taxon>
        <taxon>Anguininae</taxon>
        <taxon>Ditylenchus</taxon>
    </lineage>
</organism>
<reference evidence="2" key="1">
    <citation type="submission" date="2022-11" db="UniProtKB">
        <authorList>
            <consortium name="WormBaseParasite"/>
        </authorList>
    </citation>
    <scope>IDENTIFICATION</scope>
</reference>
<sequence>MIHSAIRPYIACKRIAMVQSAHFILDFGLNFHKMSKKELLERRKASWKLKKATNRQDLCRFFVKTLTGKTIKLEVEASDLLKM</sequence>
<name>A0A915DC80_9BILA</name>
<proteinExistence type="predicted"/>
<dbReference type="Gene3D" id="3.10.20.90">
    <property type="entry name" value="Phosphatidylinositol 3-kinase Catalytic Subunit, Chain A, domain 1"/>
    <property type="match status" value="1"/>
</dbReference>
<dbReference type="Proteomes" id="UP000887574">
    <property type="component" value="Unplaced"/>
</dbReference>
<protein>
    <submittedName>
        <fullName evidence="2">Uncharacterized protein</fullName>
    </submittedName>
</protein>